<evidence type="ECO:0000259" key="10">
    <source>
        <dbReference type="Pfam" id="PF02875"/>
    </source>
</evidence>
<evidence type="ECO:0000259" key="9">
    <source>
        <dbReference type="Pfam" id="PF01225"/>
    </source>
</evidence>
<dbReference type="SUPFAM" id="SSF51984">
    <property type="entry name" value="MurCD N-terminal domain"/>
    <property type="match status" value="1"/>
</dbReference>
<dbReference type="InterPro" id="IPR013221">
    <property type="entry name" value="Mur_ligase_cen"/>
</dbReference>
<evidence type="ECO:0000256" key="1">
    <source>
        <dbReference type="ARBA" id="ARBA00004496"/>
    </source>
</evidence>
<dbReference type="InterPro" id="IPR036565">
    <property type="entry name" value="Mur-like_cat_sf"/>
</dbReference>
<evidence type="ECO:0000259" key="11">
    <source>
        <dbReference type="Pfam" id="PF08245"/>
    </source>
</evidence>
<evidence type="ECO:0000256" key="3">
    <source>
        <dbReference type="ARBA" id="ARBA00012211"/>
    </source>
</evidence>
<organism evidence="12">
    <name type="scientific">marine metagenome</name>
    <dbReference type="NCBI Taxonomy" id="408172"/>
    <lineage>
        <taxon>unclassified sequences</taxon>
        <taxon>metagenomes</taxon>
        <taxon>ecological metagenomes</taxon>
    </lineage>
</organism>
<comment type="catalytic activity">
    <reaction evidence="8">
        <text>UDP-N-acetyl-alpha-D-muramate + L-alanine + ATP = UDP-N-acetyl-alpha-D-muramoyl-L-alanine + ADP + phosphate + H(+)</text>
        <dbReference type="Rhea" id="RHEA:23372"/>
        <dbReference type="ChEBI" id="CHEBI:15378"/>
        <dbReference type="ChEBI" id="CHEBI:30616"/>
        <dbReference type="ChEBI" id="CHEBI:43474"/>
        <dbReference type="ChEBI" id="CHEBI:57972"/>
        <dbReference type="ChEBI" id="CHEBI:70757"/>
        <dbReference type="ChEBI" id="CHEBI:83898"/>
        <dbReference type="ChEBI" id="CHEBI:456216"/>
        <dbReference type="EC" id="6.3.2.8"/>
    </reaction>
</comment>
<dbReference type="PANTHER" id="PTHR43445">
    <property type="entry name" value="UDP-N-ACETYLMURAMATE--L-ALANINE LIGASE-RELATED"/>
    <property type="match status" value="1"/>
</dbReference>
<evidence type="ECO:0000256" key="5">
    <source>
        <dbReference type="ARBA" id="ARBA00022598"/>
    </source>
</evidence>
<evidence type="ECO:0000256" key="8">
    <source>
        <dbReference type="ARBA" id="ARBA00047833"/>
    </source>
</evidence>
<dbReference type="Gene3D" id="3.90.190.20">
    <property type="entry name" value="Mur ligase, C-terminal domain"/>
    <property type="match status" value="1"/>
</dbReference>
<dbReference type="EC" id="6.3.2.8" evidence="3"/>
<feature type="domain" description="Mur ligase central" evidence="11">
    <location>
        <begin position="101"/>
        <end position="279"/>
    </location>
</feature>
<dbReference type="NCBIfam" id="TIGR01082">
    <property type="entry name" value="murC"/>
    <property type="match status" value="1"/>
</dbReference>
<dbReference type="GO" id="GO:0008763">
    <property type="term" value="F:UDP-N-acetylmuramate-L-alanine ligase activity"/>
    <property type="evidence" value="ECO:0007669"/>
    <property type="project" value="UniProtKB-EC"/>
</dbReference>
<evidence type="ECO:0000256" key="4">
    <source>
        <dbReference type="ARBA" id="ARBA00022490"/>
    </source>
</evidence>
<keyword evidence="6" id="KW-0547">Nucleotide-binding</keyword>
<keyword evidence="5" id="KW-0436">Ligase</keyword>
<dbReference type="PANTHER" id="PTHR43445:SF3">
    <property type="entry name" value="UDP-N-ACETYLMURAMATE--L-ALANINE LIGASE"/>
    <property type="match status" value="1"/>
</dbReference>
<dbReference type="SUPFAM" id="SSF53244">
    <property type="entry name" value="MurD-like peptide ligases, peptide-binding domain"/>
    <property type="match status" value="1"/>
</dbReference>
<keyword evidence="7" id="KW-0067">ATP-binding</keyword>
<dbReference type="Pfam" id="PF08245">
    <property type="entry name" value="Mur_ligase_M"/>
    <property type="match status" value="1"/>
</dbReference>
<dbReference type="SUPFAM" id="SSF53623">
    <property type="entry name" value="MurD-like peptide ligases, catalytic domain"/>
    <property type="match status" value="1"/>
</dbReference>
<dbReference type="HAMAP" id="MF_00046">
    <property type="entry name" value="MurC"/>
    <property type="match status" value="1"/>
</dbReference>
<dbReference type="InterPro" id="IPR005758">
    <property type="entry name" value="UDP-N-AcMur_Ala_ligase_MurC"/>
</dbReference>
<gene>
    <name evidence="12" type="ORF">METZ01_LOCUS5571</name>
</gene>
<dbReference type="Gene3D" id="3.40.1190.10">
    <property type="entry name" value="Mur-like, catalytic domain"/>
    <property type="match status" value="1"/>
</dbReference>
<comment type="pathway">
    <text evidence="2">Cell wall biogenesis; peptidoglycan biosynthesis.</text>
</comment>
<dbReference type="InterPro" id="IPR050061">
    <property type="entry name" value="MurCDEF_pg_biosynth"/>
</dbReference>
<reference evidence="12" key="1">
    <citation type="submission" date="2018-05" db="EMBL/GenBank/DDBJ databases">
        <authorList>
            <person name="Lanie J.A."/>
            <person name="Ng W.-L."/>
            <person name="Kazmierczak K.M."/>
            <person name="Andrzejewski T.M."/>
            <person name="Davidsen T.M."/>
            <person name="Wayne K.J."/>
            <person name="Tettelin H."/>
            <person name="Glass J.I."/>
            <person name="Rusch D."/>
            <person name="Podicherti R."/>
            <person name="Tsui H.-C.T."/>
            <person name="Winkler M.E."/>
        </authorList>
    </citation>
    <scope>NUCLEOTIDE SEQUENCE</scope>
</reference>
<dbReference type="AlphaFoldDB" id="A0A381NDW1"/>
<dbReference type="UniPathway" id="UPA00219"/>
<dbReference type="GO" id="GO:0009252">
    <property type="term" value="P:peptidoglycan biosynthetic process"/>
    <property type="evidence" value="ECO:0007669"/>
    <property type="project" value="UniProtKB-UniPathway"/>
</dbReference>
<comment type="subcellular location">
    <subcellularLocation>
        <location evidence="1">Cytoplasm</location>
    </subcellularLocation>
</comment>
<proteinExistence type="inferred from homology"/>
<feature type="non-terminal residue" evidence="12">
    <location>
        <position position="1"/>
    </location>
</feature>
<dbReference type="GO" id="GO:0005524">
    <property type="term" value="F:ATP binding"/>
    <property type="evidence" value="ECO:0007669"/>
    <property type="project" value="UniProtKB-KW"/>
</dbReference>
<dbReference type="InterPro" id="IPR036615">
    <property type="entry name" value="Mur_ligase_C_dom_sf"/>
</dbReference>
<evidence type="ECO:0000256" key="6">
    <source>
        <dbReference type="ARBA" id="ARBA00022741"/>
    </source>
</evidence>
<accession>A0A381NDW1</accession>
<name>A0A381NDW1_9ZZZZ</name>
<evidence type="ECO:0000256" key="7">
    <source>
        <dbReference type="ARBA" id="ARBA00022840"/>
    </source>
</evidence>
<dbReference type="InterPro" id="IPR004101">
    <property type="entry name" value="Mur_ligase_C"/>
</dbReference>
<evidence type="ECO:0000256" key="2">
    <source>
        <dbReference type="ARBA" id="ARBA00004752"/>
    </source>
</evidence>
<dbReference type="GO" id="GO:0005737">
    <property type="term" value="C:cytoplasm"/>
    <property type="evidence" value="ECO:0007669"/>
    <property type="project" value="UniProtKB-SubCell"/>
</dbReference>
<feature type="domain" description="Mur ligase N-terminal catalytic" evidence="9">
    <location>
        <begin position="1"/>
        <end position="93"/>
    </location>
</feature>
<dbReference type="Gene3D" id="3.40.50.720">
    <property type="entry name" value="NAD(P)-binding Rossmann-like Domain"/>
    <property type="match status" value="1"/>
</dbReference>
<feature type="domain" description="Mur ligase C-terminal" evidence="10">
    <location>
        <begin position="302"/>
        <end position="432"/>
    </location>
</feature>
<keyword evidence="4" id="KW-0963">Cytoplasm</keyword>
<sequence>VGIGGIGMSGIAELLLNLGFKVFGSDMSENDNVIRLKSLGVDVKIGHDPANIIDADVLVYSSAVPLENPEIMKARQKGIPVIRRAEMLGELINVKETSIAVGGTHGKTTTSSMIGAMLSYSKMDPTLVVGGLVQTLNSNSKLGTGDIIVVEADEFDRSFLALKPTIGIITNIELEHTDCYEDLEDLQNAFLQFCQSVPFYGEVILCADSPAVQEILPKIERPMTTYGRSRDAAYRAENLRFDENSSTYSVFRAEENLGEIQLNVPGEHNVLNSLAAVVLGLEMGLSFQMIQKGITSYKGVRRRFDIKGIHKDVMVVDDYAHHPTEVEATLNAAKAGWDRRIVAVFQPHLFTRTQAFFREFATALQIADLVVITDIYPAREKAIPGVTSKLIFDACYPKMKMNCHYVPDLDDLEEKLDEIIIPNDMIITLGAGSIWRYSESYMDHLAYSADGVTG</sequence>
<protein>
    <recommendedName>
        <fullName evidence="3">UDP-N-acetylmuramate--L-alanine ligase</fullName>
        <ecNumber evidence="3">6.3.2.8</ecNumber>
    </recommendedName>
</protein>
<dbReference type="Pfam" id="PF02875">
    <property type="entry name" value="Mur_ligase_C"/>
    <property type="match status" value="1"/>
</dbReference>
<dbReference type="InterPro" id="IPR000713">
    <property type="entry name" value="Mur_ligase_N"/>
</dbReference>
<evidence type="ECO:0000313" key="12">
    <source>
        <dbReference type="EMBL" id="SUZ52717.1"/>
    </source>
</evidence>
<dbReference type="Pfam" id="PF01225">
    <property type="entry name" value="Mur_ligase"/>
    <property type="match status" value="1"/>
</dbReference>
<dbReference type="EMBL" id="UINC01000290">
    <property type="protein sequence ID" value="SUZ52717.1"/>
    <property type="molecule type" value="Genomic_DNA"/>
</dbReference>